<comment type="caution">
    <text evidence="9">The sequence shown here is derived from an EMBL/GenBank/DDBJ whole genome shotgun (WGS) entry which is preliminary data.</text>
</comment>
<evidence type="ECO:0000256" key="8">
    <source>
        <dbReference type="SAM" id="SignalP"/>
    </source>
</evidence>
<dbReference type="Gene3D" id="1.20.1600.10">
    <property type="entry name" value="Outer membrane efflux proteins (OEP)"/>
    <property type="match status" value="1"/>
</dbReference>
<evidence type="ECO:0000256" key="7">
    <source>
        <dbReference type="ARBA" id="ARBA00023237"/>
    </source>
</evidence>
<dbReference type="Proteomes" id="UP000015525">
    <property type="component" value="Unassembled WGS sequence"/>
</dbReference>
<name>T0GXN1_9SPHN</name>
<evidence type="ECO:0000256" key="5">
    <source>
        <dbReference type="ARBA" id="ARBA00022692"/>
    </source>
</evidence>
<accession>T0GXN1</accession>
<dbReference type="InterPro" id="IPR010130">
    <property type="entry name" value="T1SS_OMP_TolC"/>
</dbReference>
<dbReference type="GO" id="GO:0015288">
    <property type="term" value="F:porin activity"/>
    <property type="evidence" value="ECO:0007669"/>
    <property type="project" value="TreeGrafter"/>
</dbReference>
<dbReference type="Pfam" id="PF02321">
    <property type="entry name" value="OEP"/>
    <property type="match status" value="2"/>
</dbReference>
<dbReference type="InterPro" id="IPR003423">
    <property type="entry name" value="OMP_efflux"/>
</dbReference>
<keyword evidence="10" id="KW-1185">Reference proteome</keyword>
<dbReference type="PANTHER" id="PTHR30026">
    <property type="entry name" value="OUTER MEMBRANE PROTEIN TOLC"/>
    <property type="match status" value="1"/>
</dbReference>
<gene>
    <name evidence="9" type="ORF">L288_12465</name>
</gene>
<dbReference type="GO" id="GO:0009279">
    <property type="term" value="C:cell outer membrane"/>
    <property type="evidence" value="ECO:0007669"/>
    <property type="project" value="UniProtKB-SubCell"/>
</dbReference>
<dbReference type="GO" id="GO:0015562">
    <property type="term" value="F:efflux transmembrane transporter activity"/>
    <property type="evidence" value="ECO:0007669"/>
    <property type="project" value="InterPro"/>
</dbReference>
<evidence type="ECO:0000313" key="9">
    <source>
        <dbReference type="EMBL" id="EQB05452.1"/>
    </source>
</evidence>
<dbReference type="SUPFAM" id="SSF56954">
    <property type="entry name" value="Outer membrane efflux proteins (OEP)"/>
    <property type="match status" value="1"/>
</dbReference>
<evidence type="ECO:0000256" key="4">
    <source>
        <dbReference type="ARBA" id="ARBA00022452"/>
    </source>
</evidence>
<keyword evidence="8" id="KW-0732">Signal</keyword>
<dbReference type="GO" id="GO:1990281">
    <property type="term" value="C:efflux pump complex"/>
    <property type="evidence" value="ECO:0007669"/>
    <property type="project" value="TreeGrafter"/>
</dbReference>
<keyword evidence="3" id="KW-0813">Transport</keyword>
<feature type="signal peptide" evidence="8">
    <location>
        <begin position="1"/>
        <end position="24"/>
    </location>
</feature>
<keyword evidence="7" id="KW-0998">Cell outer membrane</keyword>
<dbReference type="EMBL" id="ATHO01000109">
    <property type="protein sequence ID" value="EQB05452.1"/>
    <property type="molecule type" value="Genomic_DNA"/>
</dbReference>
<keyword evidence="5" id="KW-0812">Transmembrane</keyword>
<evidence type="ECO:0000313" key="10">
    <source>
        <dbReference type="Proteomes" id="UP000015525"/>
    </source>
</evidence>
<evidence type="ECO:0008006" key="11">
    <source>
        <dbReference type="Google" id="ProtNLM"/>
    </source>
</evidence>
<keyword evidence="6" id="KW-0472">Membrane</keyword>
<evidence type="ECO:0000256" key="3">
    <source>
        <dbReference type="ARBA" id="ARBA00022448"/>
    </source>
</evidence>
<organism evidence="9 10">
    <name type="scientific">Sphingobium quisquiliarum P25</name>
    <dbReference type="NCBI Taxonomy" id="1329909"/>
    <lineage>
        <taxon>Bacteria</taxon>
        <taxon>Pseudomonadati</taxon>
        <taxon>Pseudomonadota</taxon>
        <taxon>Alphaproteobacteria</taxon>
        <taxon>Sphingomonadales</taxon>
        <taxon>Sphingomonadaceae</taxon>
        <taxon>Sphingobium</taxon>
    </lineage>
</organism>
<evidence type="ECO:0000256" key="6">
    <source>
        <dbReference type="ARBA" id="ARBA00023136"/>
    </source>
</evidence>
<dbReference type="RefSeq" id="WP_021238712.1">
    <property type="nucleotide sequence ID" value="NZ_ATHO01000109.1"/>
</dbReference>
<dbReference type="AlphaFoldDB" id="T0GXN1"/>
<dbReference type="PANTHER" id="PTHR30026:SF22">
    <property type="entry name" value="OUTER MEMBRANE EFFLUX PROTEIN"/>
    <property type="match status" value="1"/>
</dbReference>
<comment type="similarity">
    <text evidence="2">Belongs to the outer membrane factor (OMF) (TC 1.B.17) family.</text>
</comment>
<evidence type="ECO:0000256" key="2">
    <source>
        <dbReference type="ARBA" id="ARBA00007613"/>
    </source>
</evidence>
<protein>
    <recommendedName>
        <fullName evidence="11">Type I secretion protein TolC</fullName>
    </recommendedName>
</protein>
<dbReference type="NCBIfam" id="TIGR01844">
    <property type="entry name" value="type_I_sec_TolC"/>
    <property type="match status" value="1"/>
</dbReference>
<sequence length="436" mass="47078">MRNPVCGAVLLLAGSIIINPPMQAQTSLHELAAQVLADNPEIASQREVINGLAARVSEARGGYLPQIEANGVIERRRLIVEDGKKDNSDATFTAKQADIEARVTVFDGFVTNNAIKTRIAELQAGRASFDAAAAQVLLDLISAYADVRRDWRIQEYAQQQYEAIADQQNATNRRLQFGEATKTDSAQAEARLASSKTNILTANQDLAVSRSSFLAVAGRSADNLPPPAPFDGLPASLDEARQIALVNNPQLLSAAKNVEAARRAKAAAKGALAPSIQIVTGAQYLSGGVTNVFTGKLPDDRSAMYGGVQIRVPIFQQGREYAEIRRSRALENQRRFEEDQAERDVTRNVETAWSQWQSAVSVIEAAKVAVAANERAAEGVRKESLSGNRTLLDVLDAQTELLNSRATLERAIRNEYVGRAAVLAAIGRLTLAAIPQ</sequence>
<reference evidence="9 10" key="1">
    <citation type="journal article" date="2013" name="Genome Announc.">
        <title>Draft Genome Sequence of Sphingobium quisquiliarum Strain P25T, a Novel Hexachlorocyclohexane (HCH)-Degrading Bacterium Isolated from an HCH Dumpsite.</title>
        <authorList>
            <person name="Kumar Singh A."/>
            <person name="Sangwan N."/>
            <person name="Sharma A."/>
            <person name="Gupta V."/>
            <person name="Khurana J.P."/>
            <person name="Lal R."/>
        </authorList>
    </citation>
    <scope>NUCLEOTIDE SEQUENCE [LARGE SCALE GENOMIC DNA]</scope>
    <source>
        <strain evidence="9 10">P25</strain>
    </source>
</reference>
<proteinExistence type="inferred from homology"/>
<dbReference type="PATRIC" id="fig|1329909.3.peg.2407"/>
<evidence type="ECO:0000256" key="1">
    <source>
        <dbReference type="ARBA" id="ARBA00004442"/>
    </source>
</evidence>
<comment type="subcellular location">
    <subcellularLocation>
        <location evidence="1">Cell outer membrane</location>
    </subcellularLocation>
</comment>
<feature type="chain" id="PRO_5004575974" description="Type I secretion protein TolC" evidence="8">
    <location>
        <begin position="25"/>
        <end position="436"/>
    </location>
</feature>
<dbReference type="InterPro" id="IPR051906">
    <property type="entry name" value="TolC-like"/>
</dbReference>
<keyword evidence="4" id="KW-1134">Transmembrane beta strand</keyword>